<dbReference type="KEGG" id="egu:105032894"/>
<accession>A0A6I9QAY2</accession>
<keyword evidence="1" id="KW-0732">Signal</keyword>
<proteinExistence type="predicted"/>
<keyword evidence="2" id="KW-1185">Reference proteome</keyword>
<organism evidence="2 3">
    <name type="scientific">Elaeis guineensis var. tenera</name>
    <name type="common">Oil palm</name>
    <dbReference type="NCBI Taxonomy" id="51953"/>
    <lineage>
        <taxon>Eukaryota</taxon>
        <taxon>Viridiplantae</taxon>
        <taxon>Streptophyta</taxon>
        <taxon>Embryophyta</taxon>
        <taxon>Tracheophyta</taxon>
        <taxon>Spermatophyta</taxon>
        <taxon>Magnoliopsida</taxon>
        <taxon>Liliopsida</taxon>
        <taxon>Arecaceae</taxon>
        <taxon>Arecoideae</taxon>
        <taxon>Cocoseae</taxon>
        <taxon>Elaeidinae</taxon>
        <taxon>Elaeis</taxon>
    </lineage>
</organism>
<dbReference type="RefSeq" id="XP_010905789.1">
    <property type="nucleotide sequence ID" value="XM_010907487.3"/>
</dbReference>
<gene>
    <name evidence="3" type="primary">LOC105032894</name>
</gene>
<dbReference type="Pfam" id="PF06830">
    <property type="entry name" value="Root_cap"/>
    <property type="match status" value="1"/>
</dbReference>
<reference evidence="3" key="1">
    <citation type="submission" date="2025-08" db="UniProtKB">
        <authorList>
            <consortium name="RefSeq"/>
        </authorList>
    </citation>
    <scope>IDENTIFICATION</scope>
</reference>
<dbReference type="InterPro" id="IPR009646">
    <property type="entry name" value="Root_cap"/>
</dbReference>
<dbReference type="InParanoid" id="A0A6I9QAY2"/>
<evidence type="ECO:0000313" key="3">
    <source>
        <dbReference type="RefSeq" id="XP_010905789.1"/>
    </source>
</evidence>
<dbReference type="OrthoDB" id="2012063at2759"/>
<feature type="chain" id="PRO_5026729755" evidence="1">
    <location>
        <begin position="28"/>
        <end position="319"/>
    </location>
</feature>
<protein>
    <submittedName>
        <fullName evidence="3">Uncharacterized protein LOC105032894</fullName>
    </submittedName>
</protein>
<dbReference type="AlphaFoldDB" id="A0A6I9QAY2"/>
<dbReference type="GeneID" id="105032894"/>
<dbReference type="Proteomes" id="UP000504607">
    <property type="component" value="Chromosome 1"/>
</dbReference>
<dbReference type="PANTHER" id="PTHR31656">
    <property type="entry name" value="ROOT CAP DOMAIN-CONTAINING PROTEIN"/>
    <property type="match status" value="1"/>
</dbReference>
<name>A0A6I9QAY2_ELAGV</name>
<evidence type="ECO:0000313" key="2">
    <source>
        <dbReference type="Proteomes" id="UP000504607"/>
    </source>
</evidence>
<feature type="signal peptide" evidence="1">
    <location>
        <begin position="1"/>
        <end position="27"/>
    </location>
</feature>
<sequence>MKPSSGKCLALLLFFVAGAIEMGGASSARDIMGCPSNTSPCFWRLFPCPAECPAIQPKNPKAKRCTIDCHSPICQTVCISPKPSCNGIGSGCGDPRFIGGDGVVFYFHGRKGEHFSLVSDPSLQINARFVGLRPAGRTRDFTWIQALGVVFGSHALTIEATRAARWDDAVDHLNFTCDGDLLQVPEGHLSSWRSGDGKLMVERIGSRNSVRITLKEMAEVSLNVVPVTKDDDRIHRYQIPSNDCFVHLEVQFRFFGLSPDVEGVLGRTYRPDYKNAAKFGVAMPVVGGEDEYRTSSLLSPDCKRCLCSPKEDAVWQDVI</sequence>
<evidence type="ECO:0000256" key="1">
    <source>
        <dbReference type="SAM" id="SignalP"/>
    </source>
</evidence>